<evidence type="ECO:0000259" key="1">
    <source>
        <dbReference type="Pfam" id="PF14574"/>
    </source>
</evidence>
<feature type="domain" description="RACo C-terminal" evidence="1">
    <location>
        <begin position="245"/>
        <end position="475"/>
    </location>
</feature>
<proteinExistence type="predicted"/>
<accession>A0A7W8LM34</accession>
<dbReference type="AlphaFoldDB" id="A0A7W8LM34"/>
<organism evidence="3 4">
    <name type="scientific">Treponema ruminis</name>
    <dbReference type="NCBI Taxonomy" id="744515"/>
    <lineage>
        <taxon>Bacteria</taxon>
        <taxon>Pseudomonadati</taxon>
        <taxon>Spirochaetota</taxon>
        <taxon>Spirochaetia</taxon>
        <taxon>Spirochaetales</taxon>
        <taxon>Treponemataceae</taxon>
        <taxon>Treponema</taxon>
    </lineage>
</organism>
<feature type="domain" description="RACo-like middle region" evidence="2">
    <location>
        <begin position="26"/>
        <end position="158"/>
    </location>
</feature>
<dbReference type="PANTHER" id="PTHR42895">
    <property type="entry name" value="IRON-SULFUR CLUSTER-BINDING PROTEIN-RELATED"/>
    <property type="match status" value="1"/>
</dbReference>
<sequence>MQIVTEGRMPEIPEELEPKTSPAEIGIAVDIGTTTIAVSVWSLLHRKHLVTVAEKNNQVRYGYDIIRRIAFAIRPPLTGSSAVVESGPSALHYCIISQLEKMFTQAVMEAAAKLPRGFQPKVTSIVITGNTTMLSFLCNTSVSNMAAAPFTPASLFDVNTTWEKLRNGTTYSHCVSLDNPTPELIKIFESSIIPPQTEVYIPPCIGAFIGADAVCSMIAAGFPIPGTKNDPSTLRPWESKVKAPLLLADIGTNSELCLYVPDSPEKAGRILCTSAASGPAFEGANISCGMPSIEGAIDKIIYIHDQLECHTIGDKNARGLCGSGLISAAAVMLKNKYIDKNGIILREKSKLGDGTYCIELTPAVYLSQQDIRNLQLAKSAVKTGLEFLLEHTSETPVFCIAGGFGSKINLDEATTIGLLPPQLEKRTIHLGNAALSGASALLFSNVLRDKARSLAKKAIQINLAGIPEFQERFLKGIDF</sequence>
<dbReference type="Gene3D" id="3.30.420.480">
    <property type="entry name" value="Domain of unknown function (DUF4445)"/>
    <property type="match status" value="1"/>
</dbReference>
<dbReference type="InterPro" id="IPR041414">
    <property type="entry name" value="Raco-like_middle"/>
</dbReference>
<dbReference type="InterPro" id="IPR027980">
    <property type="entry name" value="RACo_C"/>
</dbReference>
<evidence type="ECO:0000313" key="4">
    <source>
        <dbReference type="Proteomes" id="UP000518887"/>
    </source>
</evidence>
<dbReference type="RefSeq" id="WP_184658989.1">
    <property type="nucleotide sequence ID" value="NZ_CP031518.1"/>
</dbReference>
<dbReference type="PANTHER" id="PTHR42895:SF1">
    <property type="entry name" value="IRON-SULFUR CLUSTER PROTEIN"/>
    <property type="match status" value="1"/>
</dbReference>
<evidence type="ECO:0000259" key="2">
    <source>
        <dbReference type="Pfam" id="PF17651"/>
    </source>
</evidence>
<dbReference type="InterPro" id="IPR052911">
    <property type="entry name" value="Corrinoid_activation_enz"/>
</dbReference>
<name>A0A7W8LM34_9SPIR</name>
<keyword evidence="4" id="KW-1185">Reference proteome</keyword>
<dbReference type="EMBL" id="JACHFQ010000004">
    <property type="protein sequence ID" value="MBB5226067.1"/>
    <property type="molecule type" value="Genomic_DNA"/>
</dbReference>
<dbReference type="Pfam" id="PF14574">
    <property type="entry name" value="RACo_C_ter"/>
    <property type="match status" value="1"/>
</dbReference>
<dbReference type="Pfam" id="PF17651">
    <property type="entry name" value="Raco_middle"/>
    <property type="match status" value="1"/>
</dbReference>
<gene>
    <name evidence="3" type="ORF">HNP76_001435</name>
</gene>
<evidence type="ECO:0000313" key="3">
    <source>
        <dbReference type="EMBL" id="MBB5226067.1"/>
    </source>
</evidence>
<reference evidence="3 4" key="1">
    <citation type="submission" date="2020-08" db="EMBL/GenBank/DDBJ databases">
        <title>Genomic Encyclopedia of Type Strains, Phase IV (KMG-IV): sequencing the most valuable type-strain genomes for metagenomic binning, comparative biology and taxonomic classification.</title>
        <authorList>
            <person name="Goeker M."/>
        </authorList>
    </citation>
    <scope>NUCLEOTIDE SEQUENCE [LARGE SCALE GENOMIC DNA]</scope>
    <source>
        <strain evidence="3 4">DSM 103462</strain>
    </source>
</reference>
<protein>
    <submittedName>
        <fullName evidence="3">Uncharacterized 2Fe-2S/4Fe-4S cluster protein (DUF4445 family)</fullName>
    </submittedName>
</protein>
<dbReference type="InterPro" id="IPR042259">
    <property type="entry name" value="Raco-like_middle_sf"/>
</dbReference>
<comment type="caution">
    <text evidence="3">The sequence shown here is derived from an EMBL/GenBank/DDBJ whole genome shotgun (WGS) entry which is preliminary data.</text>
</comment>
<dbReference type="Proteomes" id="UP000518887">
    <property type="component" value="Unassembled WGS sequence"/>
</dbReference>